<dbReference type="PANTHER" id="PTHR43877">
    <property type="entry name" value="AMINOALKYLPHOSPHONATE N-ACETYLTRANSFERASE-RELATED-RELATED"/>
    <property type="match status" value="1"/>
</dbReference>
<dbReference type="CDD" id="cd04301">
    <property type="entry name" value="NAT_SF"/>
    <property type="match status" value="1"/>
</dbReference>
<dbReference type="PROSITE" id="PS51186">
    <property type="entry name" value="GNAT"/>
    <property type="match status" value="1"/>
</dbReference>
<protein>
    <submittedName>
        <fullName evidence="4">GNAT family N-acetyltransferase</fullName>
    </submittedName>
</protein>
<evidence type="ECO:0000256" key="1">
    <source>
        <dbReference type="ARBA" id="ARBA00022679"/>
    </source>
</evidence>
<organism evidence="4 5">
    <name type="scientific">Oricola cellulosilytica</name>
    <dbReference type="NCBI Taxonomy" id="1429082"/>
    <lineage>
        <taxon>Bacteria</taxon>
        <taxon>Pseudomonadati</taxon>
        <taxon>Pseudomonadota</taxon>
        <taxon>Alphaproteobacteria</taxon>
        <taxon>Hyphomicrobiales</taxon>
        <taxon>Ahrensiaceae</taxon>
        <taxon>Oricola</taxon>
    </lineage>
</organism>
<comment type="caution">
    <text evidence="4">The sequence shown here is derived from an EMBL/GenBank/DDBJ whole genome shotgun (WGS) entry which is preliminary data.</text>
</comment>
<dbReference type="EMBL" id="SJST01000005">
    <property type="protein sequence ID" value="TCD13491.1"/>
    <property type="molecule type" value="Genomic_DNA"/>
</dbReference>
<evidence type="ECO:0000259" key="3">
    <source>
        <dbReference type="PROSITE" id="PS51186"/>
    </source>
</evidence>
<dbReference type="Proteomes" id="UP000291301">
    <property type="component" value="Unassembled WGS sequence"/>
</dbReference>
<dbReference type="RefSeq" id="WP_131569797.1">
    <property type="nucleotide sequence ID" value="NZ_JAINFK010000006.1"/>
</dbReference>
<dbReference type="InterPro" id="IPR050832">
    <property type="entry name" value="Bact_Acetyltransf"/>
</dbReference>
<dbReference type="AlphaFoldDB" id="A0A4R0PBS0"/>
<dbReference type="InterPro" id="IPR000182">
    <property type="entry name" value="GNAT_dom"/>
</dbReference>
<name>A0A4R0PBS0_9HYPH</name>
<dbReference type="Gene3D" id="3.40.630.30">
    <property type="match status" value="1"/>
</dbReference>
<keyword evidence="2" id="KW-0012">Acyltransferase</keyword>
<dbReference type="SUPFAM" id="SSF55729">
    <property type="entry name" value="Acyl-CoA N-acyltransferases (Nat)"/>
    <property type="match status" value="1"/>
</dbReference>
<dbReference type="Pfam" id="PF00583">
    <property type="entry name" value="Acetyltransf_1"/>
    <property type="match status" value="1"/>
</dbReference>
<evidence type="ECO:0000256" key="2">
    <source>
        <dbReference type="ARBA" id="ARBA00023315"/>
    </source>
</evidence>
<evidence type="ECO:0000313" key="5">
    <source>
        <dbReference type="Proteomes" id="UP000291301"/>
    </source>
</evidence>
<dbReference type="OrthoDB" id="9805924at2"/>
<dbReference type="GO" id="GO:0016747">
    <property type="term" value="F:acyltransferase activity, transferring groups other than amino-acyl groups"/>
    <property type="evidence" value="ECO:0007669"/>
    <property type="project" value="InterPro"/>
</dbReference>
<accession>A0A4R0PBS0</accession>
<keyword evidence="1 4" id="KW-0808">Transferase</keyword>
<proteinExistence type="predicted"/>
<gene>
    <name evidence="4" type="ORF">E0D97_13535</name>
</gene>
<reference evidence="4 5" key="1">
    <citation type="journal article" date="2015" name="Antonie Van Leeuwenhoek">
        <title>Oricola cellulosilytica gen. nov., sp. nov., a cellulose-degrading bacterium of the family Phyllobacteriaceae isolated from surface seashore water, and emended descriptions of Mesorhizobium loti and Phyllobacterium myrsinacearum.</title>
        <authorList>
            <person name="Hameed A."/>
            <person name="Shahina M."/>
            <person name="Lai W.A."/>
            <person name="Lin S.Y."/>
            <person name="Young L.S."/>
            <person name="Liu Y.C."/>
            <person name="Hsu Y.H."/>
            <person name="Young C.C."/>
        </authorList>
    </citation>
    <scope>NUCLEOTIDE SEQUENCE [LARGE SCALE GENOMIC DNA]</scope>
    <source>
        <strain evidence="4 5">KCTC 52183</strain>
    </source>
</reference>
<sequence length="114" mass="12232">MTVLIAIHAGSPVGYVGLLPSVETSHASAGLYVSDLYVDERYRGRGVGQRLMAAAASHARMLGGRHLWLTMMPQNNAADRFYRRLADIREPVIAFAVTGQTFDELAEAGGDGIG</sequence>
<feature type="domain" description="N-acetyltransferase" evidence="3">
    <location>
        <begin position="1"/>
        <end position="114"/>
    </location>
</feature>
<evidence type="ECO:0000313" key="4">
    <source>
        <dbReference type="EMBL" id="TCD13491.1"/>
    </source>
</evidence>
<keyword evidence="5" id="KW-1185">Reference proteome</keyword>
<dbReference type="InterPro" id="IPR016181">
    <property type="entry name" value="Acyl_CoA_acyltransferase"/>
</dbReference>